<keyword evidence="6" id="KW-1185">Reference proteome</keyword>
<dbReference type="STRING" id="1611254.A0A2G5T7E3"/>
<dbReference type="GO" id="GO:0005634">
    <property type="term" value="C:nucleus"/>
    <property type="evidence" value="ECO:0007669"/>
    <property type="project" value="UniProtKB-SubCell"/>
</dbReference>
<comment type="similarity">
    <text evidence="1 3">Belongs to the ETS family.</text>
</comment>
<dbReference type="OrthoDB" id="10374180at2759"/>
<dbReference type="InterPro" id="IPR046328">
    <property type="entry name" value="ETS_fam"/>
</dbReference>
<dbReference type="GO" id="GO:0000981">
    <property type="term" value="F:DNA-binding transcription factor activity, RNA polymerase II-specific"/>
    <property type="evidence" value="ECO:0007669"/>
    <property type="project" value="TreeGrafter"/>
</dbReference>
<dbReference type="InterPro" id="IPR000418">
    <property type="entry name" value="Ets_dom"/>
</dbReference>
<gene>
    <name evidence="5" type="primary">Cnig_chr_V.g16954</name>
    <name evidence="5" type="ORF">B9Z55_016954</name>
</gene>
<dbReference type="SUPFAM" id="SSF46785">
    <property type="entry name" value="Winged helix' DNA-binding domain"/>
    <property type="match status" value="2"/>
</dbReference>
<feature type="domain" description="ETS" evidence="4">
    <location>
        <begin position="166"/>
        <end position="248"/>
    </location>
</feature>
<dbReference type="PANTHER" id="PTHR11849:SF302">
    <property type="entry name" value="ETS DOMAIN-CONTAINING PROTEIN-RELATED"/>
    <property type="match status" value="1"/>
</dbReference>
<sequence length="278" mass="32320">MLTANFLKLVTGPITRTYLIKTGPLFYPLRRLYCLVNLVKMPKVGTTPTKRIQIIPFLRGLLDDDSKKNIICWTDKSNLKFRLLDQQKVAEIWGLTKQRTKVMTYSKMYQALRKRCKNNLLEKVHGRTCEYRFVDPLLFGIDRFLSSEDTVKNRGAKRSRLSSHQLQILSFLHGLLNDPSNKHIICWSDKTKLQFRIIDTKKVGELWGLKNPKGAAMTYDNVYNSLSRLCRNGTLEKSDFRNLEYRFVNSSSLFPEESKKPLLFSVERILSSNFGRSI</sequence>
<dbReference type="GO" id="GO:0043565">
    <property type="term" value="F:sequence-specific DNA binding"/>
    <property type="evidence" value="ECO:0007669"/>
    <property type="project" value="InterPro"/>
</dbReference>
<dbReference type="SMART" id="SM00413">
    <property type="entry name" value="ETS"/>
    <property type="match status" value="2"/>
</dbReference>
<dbReference type="AlphaFoldDB" id="A0A2G5T7E3"/>
<evidence type="ECO:0000256" key="3">
    <source>
        <dbReference type="RuleBase" id="RU004019"/>
    </source>
</evidence>
<name>A0A2G5T7E3_9PELO</name>
<comment type="subcellular location">
    <subcellularLocation>
        <location evidence="3">Nucleus</location>
    </subcellularLocation>
</comment>
<evidence type="ECO:0000256" key="1">
    <source>
        <dbReference type="ARBA" id="ARBA00005562"/>
    </source>
</evidence>
<protein>
    <recommendedName>
        <fullName evidence="4">ETS domain-containing protein</fullName>
    </recommendedName>
</protein>
<dbReference type="Pfam" id="PF00178">
    <property type="entry name" value="Ets"/>
    <property type="match status" value="2"/>
</dbReference>
<dbReference type="GO" id="GO:0030154">
    <property type="term" value="P:cell differentiation"/>
    <property type="evidence" value="ECO:0007669"/>
    <property type="project" value="TreeGrafter"/>
</dbReference>
<evidence type="ECO:0000313" key="6">
    <source>
        <dbReference type="Proteomes" id="UP000230233"/>
    </source>
</evidence>
<dbReference type="InterPro" id="IPR036390">
    <property type="entry name" value="WH_DNA-bd_sf"/>
</dbReference>
<dbReference type="Proteomes" id="UP000230233">
    <property type="component" value="Chromosome V"/>
</dbReference>
<proteinExistence type="inferred from homology"/>
<dbReference type="PROSITE" id="PS50061">
    <property type="entry name" value="ETS_DOMAIN_3"/>
    <property type="match status" value="2"/>
</dbReference>
<reference evidence="6" key="1">
    <citation type="submission" date="2017-10" db="EMBL/GenBank/DDBJ databases">
        <title>Rapid genome shrinkage in a self-fertile nematode reveals novel sperm competition proteins.</title>
        <authorList>
            <person name="Yin D."/>
            <person name="Schwarz E.M."/>
            <person name="Thomas C.G."/>
            <person name="Felde R.L."/>
            <person name="Korf I.F."/>
            <person name="Cutter A.D."/>
            <person name="Schartner C.M."/>
            <person name="Ralston E.J."/>
            <person name="Meyer B.J."/>
            <person name="Haag E.S."/>
        </authorList>
    </citation>
    <scope>NUCLEOTIDE SEQUENCE [LARGE SCALE GENOMIC DNA]</scope>
    <source>
        <strain evidence="6">JU1422</strain>
    </source>
</reference>
<comment type="caution">
    <text evidence="5">The sequence shown here is derived from an EMBL/GenBank/DDBJ whole genome shotgun (WGS) entry which is preliminary data.</text>
</comment>
<evidence type="ECO:0000313" key="5">
    <source>
        <dbReference type="EMBL" id="PIC23162.1"/>
    </source>
</evidence>
<evidence type="ECO:0000259" key="4">
    <source>
        <dbReference type="PROSITE" id="PS50061"/>
    </source>
</evidence>
<dbReference type="PANTHER" id="PTHR11849">
    <property type="entry name" value="ETS"/>
    <property type="match status" value="1"/>
</dbReference>
<feature type="domain" description="ETS" evidence="4">
    <location>
        <begin position="52"/>
        <end position="134"/>
    </location>
</feature>
<keyword evidence="3" id="KW-0539">Nucleus</keyword>
<organism evidence="5 6">
    <name type="scientific">Caenorhabditis nigoni</name>
    <dbReference type="NCBI Taxonomy" id="1611254"/>
    <lineage>
        <taxon>Eukaryota</taxon>
        <taxon>Metazoa</taxon>
        <taxon>Ecdysozoa</taxon>
        <taxon>Nematoda</taxon>
        <taxon>Chromadorea</taxon>
        <taxon>Rhabditida</taxon>
        <taxon>Rhabditina</taxon>
        <taxon>Rhabditomorpha</taxon>
        <taxon>Rhabditoidea</taxon>
        <taxon>Rhabditidae</taxon>
        <taxon>Peloderinae</taxon>
        <taxon>Caenorhabditis</taxon>
    </lineage>
</organism>
<keyword evidence="2 3" id="KW-0238">DNA-binding</keyword>
<accession>A0A2G5T7E3</accession>
<dbReference type="InterPro" id="IPR036388">
    <property type="entry name" value="WH-like_DNA-bd_sf"/>
</dbReference>
<evidence type="ECO:0000256" key="2">
    <source>
        <dbReference type="ARBA" id="ARBA00023125"/>
    </source>
</evidence>
<dbReference type="Gene3D" id="1.10.10.10">
    <property type="entry name" value="Winged helix-like DNA-binding domain superfamily/Winged helix DNA-binding domain"/>
    <property type="match status" value="2"/>
</dbReference>
<dbReference type="EMBL" id="PDUG01000005">
    <property type="protein sequence ID" value="PIC23162.1"/>
    <property type="molecule type" value="Genomic_DNA"/>
</dbReference>
<dbReference type="PRINTS" id="PR00454">
    <property type="entry name" value="ETSDOMAIN"/>
</dbReference>